<organism evidence="1">
    <name type="scientific">Rhizophora mucronata</name>
    <name type="common">Asiatic mangrove</name>
    <dbReference type="NCBI Taxonomy" id="61149"/>
    <lineage>
        <taxon>Eukaryota</taxon>
        <taxon>Viridiplantae</taxon>
        <taxon>Streptophyta</taxon>
        <taxon>Embryophyta</taxon>
        <taxon>Tracheophyta</taxon>
        <taxon>Spermatophyta</taxon>
        <taxon>Magnoliopsida</taxon>
        <taxon>eudicotyledons</taxon>
        <taxon>Gunneridae</taxon>
        <taxon>Pentapetalae</taxon>
        <taxon>rosids</taxon>
        <taxon>fabids</taxon>
        <taxon>Malpighiales</taxon>
        <taxon>Rhizophoraceae</taxon>
        <taxon>Rhizophora</taxon>
    </lineage>
</organism>
<dbReference type="AlphaFoldDB" id="A0A2P2QXT4"/>
<proteinExistence type="predicted"/>
<protein>
    <submittedName>
        <fullName evidence="1">Uncharacterized protein</fullName>
    </submittedName>
</protein>
<name>A0A2P2QXT4_RHIMU</name>
<accession>A0A2P2QXT4</accession>
<dbReference type="EMBL" id="GGEC01091304">
    <property type="protein sequence ID" value="MBX71788.1"/>
    <property type="molecule type" value="Transcribed_RNA"/>
</dbReference>
<reference evidence="1" key="1">
    <citation type="submission" date="2018-02" db="EMBL/GenBank/DDBJ databases">
        <title>Rhizophora mucronata_Transcriptome.</title>
        <authorList>
            <person name="Meera S.P."/>
            <person name="Sreeshan A."/>
            <person name="Augustine A."/>
        </authorList>
    </citation>
    <scope>NUCLEOTIDE SEQUENCE</scope>
    <source>
        <tissue evidence="1">Leaf</tissue>
    </source>
</reference>
<evidence type="ECO:0000313" key="1">
    <source>
        <dbReference type="EMBL" id="MBX71788.1"/>
    </source>
</evidence>
<sequence>MEKGYEFKRRSRNIILSKFRK</sequence>